<reference evidence="2" key="1">
    <citation type="submission" date="2023-11" db="EMBL/GenBank/DDBJ databases">
        <title>WGS of Aeromonas in Northern Israel.</title>
        <authorList>
            <person name="Hershko Y."/>
        </authorList>
    </citation>
    <scope>NUCLEOTIDE SEQUENCE</scope>
    <source>
        <strain evidence="2">02297</strain>
    </source>
</reference>
<gene>
    <name evidence="2" type="ORF">SJS82_08390</name>
</gene>
<comment type="caution">
    <text evidence="2">The sequence shown here is derived from an EMBL/GenBank/DDBJ whole genome shotgun (WGS) entry which is preliminary data.</text>
</comment>
<feature type="compositionally biased region" description="Low complexity" evidence="1">
    <location>
        <begin position="69"/>
        <end position="82"/>
    </location>
</feature>
<accession>A0AAP6GBT6</accession>
<dbReference type="Proteomes" id="UP001285835">
    <property type="component" value="Unassembled WGS sequence"/>
</dbReference>
<evidence type="ECO:0000256" key="1">
    <source>
        <dbReference type="SAM" id="MobiDB-lite"/>
    </source>
</evidence>
<proteinExistence type="predicted"/>
<dbReference type="EMBL" id="JAWZXF010000008">
    <property type="protein sequence ID" value="MDX7921949.1"/>
    <property type="molecule type" value="Genomic_DNA"/>
</dbReference>
<evidence type="ECO:0000313" key="3">
    <source>
        <dbReference type="Proteomes" id="UP001285835"/>
    </source>
</evidence>
<evidence type="ECO:0000313" key="2">
    <source>
        <dbReference type="EMBL" id="MDX7921949.1"/>
    </source>
</evidence>
<feature type="region of interest" description="Disordered" evidence="1">
    <location>
        <begin position="1"/>
        <end position="112"/>
    </location>
</feature>
<sequence>MTKPSKGDRAGRTPTTDADYEQQSGELPQEPISNATDTPQPDADAGSGEYPRAGSGEGDESDPDHHAADQAPGDAAGAGTAPLTGEQSTGAPDANHEQQSGDEPAPDHDERVLVRFTGPWKNYSRGDITRLSPAEAELVFKKALAEAVAEPDLE</sequence>
<feature type="compositionally biased region" description="Basic and acidic residues" evidence="1">
    <location>
        <begin position="1"/>
        <end position="11"/>
    </location>
</feature>
<organism evidence="2 3">
    <name type="scientific">Aeromonas media</name>
    <dbReference type="NCBI Taxonomy" id="651"/>
    <lineage>
        <taxon>Bacteria</taxon>
        <taxon>Pseudomonadati</taxon>
        <taxon>Pseudomonadota</taxon>
        <taxon>Gammaproteobacteria</taxon>
        <taxon>Aeromonadales</taxon>
        <taxon>Aeromonadaceae</taxon>
        <taxon>Aeromonas</taxon>
    </lineage>
</organism>
<name>A0AAP6GBT6_AERME</name>
<dbReference type="RefSeq" id="WP_319916878.1">
    <property type="nucleotide sequence ID" value="NZ_JAWZXF010000008.1"/>
</dbReference>
<dbReference type="AlphaFoldDB" id="A0AAP6GBT6"/>
<feature type="compositionally biased region" description="Polar residues" evidence="1">
    <location>
        <begin position="13"/>
        <end position="39"/>
    </location>
</feature>
<protein>
    <submittedName>
        <fullName evidence="2">Uncharacterized protein</fullName>
    </submittedName>
</protein>